<evidence type="ECO:0000313" key="3">
    <source>
        <dbReference type="EMBL" id="KDQ62802.1"/>
    </source>
</evidence>
<organism evidence="3 4">
    <name type="scientific">Jaapia argillacea MUCL 33604</name>
    <dbReference type="NCBI Taxonomy" id="933084"/>
    <lineage>
        <taxon>Eukaryota</taxon>
        <taxon>Fungi</taxon>
        <taxon>Dikarya</taxon>
        <taxon>Basidiomycota</taxon>
        <taxon>Agaricomycotina</taxon>
        <taxon>Agaricomycetes</taxon>
        <taxon>Agaricomycetidae</taxon>
        <taxon>Jaapiales</taxon>
        <taxon>Jaapiaceae</taxon>
        <taxon>Jaapia</taxon>
    </lineage>
</organism>
<dbReference type="AlphaFoldDB" id="A0A067QGZ8"/>
<dbReference type="GO" id="GO:0003700">
    <property type="term" value="F:DNA-binding transcription factor activity"/>
    <property type="evidence" value="ECO:0007669"/>
    <property type="project" value="InterPro"/>
</dbReference>
<feature type="compositionally biased region" description="Polar residues" evidence="1">
    <location>
        <begin position="170"/>
        <end position="203"/>
    </location>
</feature>
<dbReference type="Pfam" id="PF07716">
    <property type="entry name" value="bZIP_2"/>
    <property type="match status" value="1"/>
</dbReference>
<proteinExistence type="predicted"/>
<feature type="region of interest" description="Disordered" evidence="1">
    <location>
        <begin position="158"/>
        <end position="204"/>
    </location>
</feature>
<dbReference type="SUPFAM" id="SSF57959">
    <property type="entry name" value="Leucine zipper domain"/>
    <property type="match status" value="1"/>
</dbReference>
<evidence type="ECO:0000259" key="2">
    <source>
        <dbReference type="PROSITE" id="PS00036"/>
    </source>
</evidence>
<keyword evidence="4" id="KW-1185">Reference proteome</keyword>
<dbReference type="InterPro" id="IPR004827">
    <property type="entry name" value="bZIP"/>
</dbReference>
<evidence type="ECO:0000256" key="1">
    <source>
        <dbReference type="SAM" id="MobiDB-lite"/>
    </source>
</evidence>
<reference evidence="4" key="1">
    <citation type="journal article" date="2014" name="Proc. Natl. Acad. Sci. U.S.A.">
        <title>Extensive sampling of basidiomycete genomes demonstrates inadequacy of the white-rot/brown-rot paradigm for wood decay fungi.</title>
        <authorList>
            <person name="Riley R."/>
            <person name="Salamov A.A."/>
            <person name="Brown D.W."/>
            <person name="Nagy L.G."/>
            <person name="Floudas D."/>
            <person name="Held B.W."/>
            <person name="Levasseur A."/>
            <person name="Lombard V."/>
            <person name="Morin E."/>
            <person name="Otillar R."/>
            <person name="Lindquist E.A."/>
            <person name="Sun H."/>
            <person name="LaButti K.M."/>
            <person name="Schmutz J."/>
            <person name="Jabbour D."/>
            <person name="Luo H."/>
            <person name="Baker S.E."/>
            <person name="Pisabarro A.G."/>
            <person name="Walton J.D."/>
            <person name="Blanchette R.A."/>
            <person name="Henrissat B."/>
            <person name="Martin F."/>
            <person name="Cullen D."/>
            <person name="Hibbett D.S."/>
            <person name="Grigoriev I.V."/>
        </authorList>
    </citation>
    <scope>NUCLEOTIDE SEQUENCE [LARGE SCALE GENOMIC DNA]</scope>
    <source>
        <strain evidence="4">MUCL 33604</strain>
    </source>
</reference>
<feature type="domain" description="BZIP" evidence="2">
    <location>
        <begin position="268"/>
        <end position="282"/>
    </location>
</feature>
<dbReference type="CDD" id="cd12193">
    <property type="entry name" value="bZIP_GCN4"/>
    <property type="match status" value="1"/>
</dbReference>
<protein>
    <recommendedName>
        <fullName evidence="2">BZIP domain-containing protein</fullName>
    </recommendedName>
</protein>
<dbReference type="OrthoDB" id="2257100at2759"/>
<accession>A0A067QGZ8</accession>
<dbReference type="Proteomes" id="UP000027265">
    <property type="component" value="Unassembled WGS sequence"/>
</dbReference>
<name>A0A067QGZ8_9AGAM</name>
<evidence type="ECO:0000313" key="4">
    <source>
        <dbReference type="Proteomes" id="UP000027265"/>
    </source>
</evidence>
<dbReference type="PROSITE" id="PS00036">
    <property type="entry name" value="BZIP_BASIC"/>
    <property type="match status" value="1"/>
</dbReference>
<feature type="compositionally biased region" description="Basic residues" evidence="1">
    <location>
        <begin position="267"/>
        <end position="283"/>
    </location>
</feature>
<dbReference type="STRING" id="933084.A0A067QGZ8"/>
<sequence>MLSTTPEDQNVMGAEAAPTSASVNDAEAVQAIVDLLQGEKPPFAVQLLRSSLTRRNCGSVITASPEFSDLPSFGDFLTSPMDDSPLEDFLSTPLIDDDNMFTSPMVADSTGLFGDGPLFMDSFDKMPFDGPSLDAVSNTLKPAFDGLYTMSPATPSLDPTSLYPAPRHPSVQTHPASPSLLSSTNTARRNKSAPTGTRKNITPQALVPVDAPTQKRTYYGDSATSRKEVPAVFARKRARSQAFGDEEDQLDDQGTPLSMTEQEAIEHKRRQNTIAARRSRKRKLEYQRELEEAAEREKQEKEMWKSRALMMQSLLKAHGLESPVFDDT</sequence>
<feature type="region of interest" description="Disordered" evidence="1">
    <location>
        <begin position="267"/>
        <end position="300"/>
    </location>
</feature>
<dbReference type="InParanoid" id="A0A067QGZ8"/>
<dbReference type="Gene3D" id="3.30.160.60">
    <property type="entry name" value="Classic Zinc Finger"/>
    <property type="match status" value="1"/>
</dbReference>
<dbReference type="HOGENOM" id="CLU_072362_0_0_1"/>
<dbReference type="InterPro" id="IPR046347">
    <property type="entry name" value="bZIP_sf"/>
</dbReference>
<gene>
    <name evidence="3" type="ORF">JAAARDRAFT_30709</name>
</gene>
<dbReference type="EMBL" id="KL197711">
    <property type="protein sequence ID" value="KDQ62802.1"/>
    <property type="molecule type" value="Genomic_DNA"/>
</dbReference>
<feature type="compositionally biased region" description="Basic and acidic residues" evidence="1">
    <location>
        <begin position="284"/>
        <end position="300"/>
    </location>
</feature>